<dbReference type="Gene3D" id="3.10.450.50">
    <property type="match status" value="1"/>
</dbReference>
<dbReference type="AlphaFoldDB" id="A0A1H6DYT2"/>
<keyword evidence="2" id="KW-0413">Isomerase</keyword>
<accession>A0A1H6DYT2</accession>
<dbReference type="EMBL" id="FNVO01000026">
    <property type="protein sequence ID" value="SEG90487.1"/>
    <property type="molecule type" value="Genomic_DNA"/>
</dbReference>
<evidence type="ECO:0000259" key="1">
    <source>
        <dbReference type="Pfam" id="PF13577"/>
    </source>
</evidence>
<keyword evidence="3" id="KW-1185">Reference proteome</keyword>
<gene>
    <name evidence="2" type="ORF">SAMN04489712_12653</name>
</gene>
<proteinExistence type="predicted"/>
<protein>
    <submittedName>
        <fullName evidence="2">Ketosteroid isomerase homolog</fullName>
    </submittedName>
</protein>
<evidence type="ECO:0000313" key="2">
    <source>
        <dbReference type="EMBL" id="SEG90487.1"/>
    </source>
</evidence>
<dbReference type="CDD" id="cd00531">
    <property type="entry name" value="NTF2_like"/>
    <property type="match status" value="1"/>
</dbReference>
<name>A0A1H6DYT2_9ACTN</name>
<organism evidence="2 3">
    <name type="scientific">Thermomonospora echinospora</name>
    <dbReference type="NCBI Taxonomy" id="1992"/>
    <lineage>
        <taxon>Bacteria</taxon>
        <taxon>Bacillati</taxon>
        <taxon>Actinomycetota</taxon>
        <taxon>Actinomycetes</taxon>
        <taxon>Streptosporangiales</taxon>
        <taxon>Thermomonosporaceae</taxon>
        <taxon>Thermomonospora</taxon>
    </lineage>
</organism>
<feature type="domain" description="SnoaL-like" evidence="1">
    <location>
        <begin position="6"/>
        <end position="128"/>
    </location>
</feature>
<evidence type="ECO:0000313" key="3">
    <source>
        <dbReference type="Proteomes" id="UP000236723"/>
    </source>
</evidence>
<sequence>MLEPEVISREEIRSLLIEYVHCADGGRTDRMLELFAEDAVMEPTGDPVCRGRDEIRAYFESAGRSIRRHMAAPTLRHHLSSIHIELTSATQARTTAYFLAVTEIGPDHWGRYRDTLRKTGDSWQITHRLLQLEGRTPGGWLDRHEAARGTEARA</sequence>
<dbReference type="RefSeq" id="WP_160147196.1">
    <property type="nucleotide sequence ID" value="NZ_FNVO01000026.1"/>
</dbReference>
<dbReference type="GO" id="GO:0016853">
    <property type="term" value="F:isomerase activity"/>
    <property type="evidence" value="ECO:0007669"/>
    <property type="project" value="UniProtKB-KW"/>
</dbReference>
<reference evidence="3" key="1">
    <citation type="submission" date="2016-10" db="EMBL/GenBank/DDBJ databases">
        <authorList>
            <person name="Varghese N."/>
            <person name="Submissions S."/>
        </authorList>
    </citation>
    <scope>NUCLEOTIDE SEQUENCE [LARGE SCALE GENOMIC DNA]</scope>
    <source>
        <strain evidence="3">DSM 43163</strain>
    </source>
</reference>
<dbReference type="InterPro" id="IPR037401">
    <property type="entry name" value="SnoaL-like"/>
</dbReference>
<dbReference type="OrthoDB" id="7605094at2"/>
<dbReference type="Pfam" id="PF13577">
    <property type="entry name" value="SnoaL_4"/>
    <property type="match status" value="1"/>
</dbReference>
<dbReference type="InterPro" id="IPR032710">
    <property type="entry name" value="NTF2-like_dom_sf"/>
</dbReference>
<dbReference type="Proteomes" id="UP000236723">
    <property type="component" value="Unassembled WGS sequence"/>
</dbReference>
<dbReference type="SUPFAM" id="SSF54427">
    <property type="entry name" value="NTF2-like"/>
    <property type="match status" value="1"/>
</dbReference>